<evidence type="ECO:0000256" key="2">
    <source>
        <dbReference type="ARBA" id="ARBA00022692"/>
    </source>
</evidence>
<dbReference type="AlphaFoldDB" id="A0A0Q0TZV1"/>
<feature type="domain" description="ABC-2 type transporter transmembrane" evidence="6">
    <location>
        <begin position="25"/>
        <end position="366"/>
    </location>
</feature>
<evidence type="ECO:0000256" key="3">
    <source>
        <dbReference type="ARBA" id="ARBA00022989"/>
    </source>
</evidence>
<evidence type="ECO:0000256" key="1">
    <source>
        <dbReference type="ARBA" id="ARBA00004141"/>
    </source>
</evidence>
<feature type="transmembrane region" description="Helical" evidence="5">
    <location>
        <begin position="351"/>
        <end position="369"/>
    </location>
</feature>
<dbReference type="Proteomes" id="UP000050488">
    <property type="component" value="Unassembled WGS sequence"/>
</dbReference>
<reference evidence="7 8" key="1">
    <citation type="submission" date="2015-10" db="EMBL/GenBank/DDBJ databases">
        <title>Corynebacteirum lowii and Corynebacterium oculi species nova, derived from human clinical disease and and emended description of Corynebacterium mastiditis.</title>
        <authorList>
            <person name="Bernard K."/>
            <person name="Pacheco A.L."/>
            <person name="Mcdougall C."/>
            <person name="Burtx T."/>
            <person name="Weibe D."/>
            <person name="Tyler S."/>
            <person name="Olson A.B."/>
            <person name="Cnockaert M."/>
            <person name="Eguchi H."/>
            <person name="Kuwahara T."/>
            <person name="Nakayama-Imaohji H."/>
            <person name="Boudewijins M."/>
            <person name="Van Hoecke F."/>
            <person name="Bernier A.-M."/>
            <person name="Vandamme P."/>
        </authorList>
    </citation>
    <scope>NUCLEOTIDE SEQUENCE [LARGE SCALE GENOMIC DNA]</scope>
    <source>
        <strain evidence="7 8">NML 130206</strain>
    </source>
</reference>
<evidence type="ECO:0000313" key="7">
    <source>
        <dbReference type="EMBL" id="KQB84839.1"/>
    </source>
</evidence>
<dbReference type="PANTHER" id="PTHR43471">
    <property type="entry name" value="ABC TRANSPORTER PERMEASE"/>
    <property type="match status" value="1"/>
</dbReference>
<evidence type="ECO:0000256" key="4">
    <source>
        <dbReference type="ARBA" id="ARBA00023136"/>
    </source>
</evidence>
<keyword evidence="3 5" id="KW-1133">Transmembrane helix</keyword>
<comment type="caution">
    <text evidence="7">The sequence shown here is derived from an EMBL/GenBank/DDBJ whole genome shotgun (WGS) entry which is preliminary data.</text>
</comment>
<accession>A0A0Q0TZV1</accession>
<evidence type="ECO:0000256" key="5">
    <source>
        <dbReference type="SAM" id="Phobius"/>
    </source>
</evidence>
<evidence type="ECO:0000259" key="6">
    <source>
        <dbReference type="Pfam" id="PF12698"/>
    </source>
</evidence>
<dbReference type="InterPro" id="IPR013525">
    <property type="entry name" value="ABC2_TM"/>
</dbReference>
<organism evidence="7 8">
    <name type="scientific">Corynebacterium lowii</name>
    <dbReference type="NCBI Taxonomy" id="1544413"/>
    <lineage>
        <taxon>Bacteria</taxon>
        <taxon>Bacillati</taxon>
        <taxon>Actinomycetota</taxon>
        <taxon>Actinomycetes</taxon>
        <taxon>Mycobacteriales</taxon>
        <taxon>Corynebacteriaceae</taxon>
        <taxon>Corynebacterium</taxon>
    </lineage>
</organism>
<comment type="subcellular location">
    <subcellularLocation>
        <location evidence="1">Membrane</location>
        <topology evidence="1">Multi-pass membrane protein</topology>
    </subcellularLocation>
</comment>
<keyword evidence="2 5" id="KW-0812">Transmembrane</keyword>
<name>A0A0Q0TZV1_9CORY</name>
<dbReference type="OrthoDB" id="3268959at2"/>
<dbReference type="Pfam" id="PF12698">
    <property type="entry name" value="ABC2_membrane_3"/>
    <property type="match status" value="1"/>
</dbReference>
<feature type="transmembrane region" description="Helical" evidence="5">
    <location>
        <begin position="257"/>
        <end position="278"/>
    </location>
</feature>
<evidence type="ECO:0000313" key="8">
    <source>
        <dbReference type="Proteomes" id="UP000050488"/>
    </source>
</evidence>
<dbReference type="GO" id="GO:0016020">
    <property type="term" value="C:membrane"/>
    <property type="evidence" value="ECO:0007669"/>
    <property type="project" value="UniProtKB-SubCell"/>
</dbReference>
<sequence length="389" mass="41446">MKYSRMNTITTVAKQEIHTATRNKAIIFSLVLILVGLVAACGVITWFQNRDSDDPSLVLVGIEATEFESLTDAQGIDLSTAASRAEAQEELNNAADAALIRSDEGWELLTDGEPDSSLSMAAEAAASTAAHNQALARVGISPEVYAQALPEGAVTYTNIDEQEKNFSAIFSTLIGISVAFYFIMLFAGNIGGRVTEEKSSRVIELILASARPLDFLTGKIVGNLIVGFINAIIVILVGAGALLVTGLAEDIQFEFSLLPIFVLTFVLGMLFFGGLWAAAGSMVSRAEDLASTQAPIMLLSIGSLYAAIFGMSSTDSTIMQVLGWLPPFSLTVAPMQYAAGNMNMAELLGSYAVMVLAIVAVLALTARIYRRSILHNGQKMTWRAALSRG</sequence>
<feature type="transmembrane region" description="Helical" evidence="5">
    <location>
        <begin position="25"/>
        <end position="47"/>
    </location>
</feature>
<dbReference type="PATRIC" id="fig|1544413.3.peg.2103"/>
<keyword evidence="8" id="KW-1185">Reference proteome</keyword>
<feature type="transmembrane region" description="Helical" evidence="5">
    <location>
        <begin position="166"/>
        <end position="187"/>
    </location>
</feature>
<dbReference type="EMBL" id="LKEV01000007">
    <property type="protein sequence ID" value="KQB84839.1"/>
    <property type="molecule type" value="Genomic_DNA"/>
</dbReference>
<dbReference type="GO" id="GO:0140359">
    <property type="term" value="F:ABC-type transporter activity"/>
    <property type="evidence" value="ECO:0007669"/>
    <property type="project" value="InterPro"/>
</dbReference>
<gene>
    <name evidence="7" type="ORF">Clow_02101</name>
</gene>
<feature type="transmembrane region" description="Helical" evidence="5">
    <location>
        <begin position="290"/>
        <end position="309"/>
    </location>
</feature>
<keyword evidence="4 5" id="KW-0472">Membrane</keyword>
<proteinExistence type="predicted"/>
<feature type="transmembrane region" description="Helical" evidence="5">
    <location>
        <begin position="220"/>
        <end position="245"/>
    </location>
</feature>
<dbReference type="STRING" id="1544413.Clow_02101"/>
<protein>
    <submittedName>
        <fullName evidence="7">ABC-2 family transporter protein</fullName>
    </submittedName>
</protein>